<dbReference type="GO" id="GO:0004222">
    <property type="term" value="F:metalloendopeptidase activity"/>
    <property type="evidence" value="ECO:0007669"/>
    <property type="project" value="InterPro"/>
</dbReference>
<gene>
    <name evidence="10" type="ORF">DFR29_109151</name>
</gene>
<evidence type="ECO:0000313" key="10">
    <source>
        <dbReference type="EMBL" id="TDR42095.1"/>
    </source>
</evidence>
<feature type="domain" description="Lysine-specific metallo-endopeptidase" evidence="9">
    <location>
        <begin position="214"/>
        <end position="348"/>
    </location>
</feature>
<dbReference type="AlphaFoldDB" id="A0A4R6YUF0"/>
<keyword evidence="4" id="KW-0479">Metal-binding</keyword>
<evidence type="ECO:0000256" key="8">
    <source>
        <dbReference type="SAM" id="SignalP"/>
    </source>
</evidence>
<dbReference type="RefSeq" id="WP_166654131.1">
    <property type="nucleotide sequence ID" value="NZ_SNZH01000009.1"/>
</dbReference>
<dbReference type="PANTHER" id="PTHR37016:SF3">
    <property type="entry name" value="NEUTRAL PROTEASE 2-RELATED"/>
    <property type="match status" value="1"/>
</dbReference>
<keyword evidence="11" id="KW-1185">Reference proteome</keyword>
<evidence type="ECO:0000256" key="3">
    <source>
        <dbReference type="ARBA" id="ARBA00022670"/>
    </source>
</evidence>
<dbReference type="InterPro" id="IPR029463">
    <property type="entry name" value="Lys_MEP"/>
</dbReference>
<keyword evidence="7" id="KW-0482">Metalloprotease</keyword>
<evidence type="ECO:0000256" key="5">
    <source>
        <dbReference type="ARBA" id="ARBA00022801"/>
    </source>
</evidence>
<dbReference type="Proteomes" id="UP000295293">
    <property type="component" value="Unassembled WGS sequence"/>
</dbReference>
<dbReference type="InterPro" id="IPR050414">
    <property type="entry name" value="Fungal_M35_metalloproteases"/>
</dbReference>
<dbReference type="GO" id="GO:0046872">
    <property type="term" value="F:metal ion binding"/>
    <property type="evidence" value="ECO:0007669"/>
    <property type="project" value="UniProtKB-KW"/>
</dbReference>
<reference evidence="10 11" key="1">
    <citation type="submission" date="2019-03" db="EMBL/GenBank/DDBJ databases">
        <title>Genomic Encyclopedia of Type Strains, Phase IV (KMG-IV): sequencing the most valuable type-strain genomes for metagenomic binning, comparative biology and taxonomic classification.</title>
        <authorList>
            <person name="Goeker M."/>
        </authorList>
    </citation>
    <scope>NUCLEOTIDE SEQUENCE [LARGE SCALE GENOMIC DNA]</scope>
    <source>
        <strain evidence="10 11">DSM 21667</strain>
    </source>
</reference>
<evidence type="ECO:0000259" key="9">
    <source>
        <dbReference type="SMART" id="SM01351"/>
    </source>
</evidence>
<dbReference type="Gene3D" id="3.40.390.10">
    <property type="entry name" value="Collagenase (Catalytic Domain)"/>
    <property type="match status" value="1"/>
</dbReference>
<name>A0A4R6YUF0_9GAMM</name>
<accession>A0A4R6YUF0</accession>
<comment type="caution">
    <text evidence="10">The sequence shown here is derived from an EMBL/GenBank/DDBJ whole genome shotgun (WGS) entry which is preliminary data.</text>
</comment>
<protein>
    <submittedName>
        <fullName evidence="10">Peptidyl-Lys metalloendopeptidase</fullName>
    </submittedName>
</protein>
<evidence type="ECO:0000256" key="2">
    <source>
        <dbReference type="ARBA" id="ARBA00010279"/>
    </source>
</evidence>
<evidence type="ECO:0000256" key="6">
    <source>
        <dbReference type="ARBA" id="ARBA00022833"/>
    </source>
</evidence>
<dbReference type="GO" id="GO:0006508">
    <property type="term" value="P:proteolysis"/>
    <property type="evidence" value="ECO:0007669"/>
    <property type="project" value="UniProtKB-KW"/>
</dbReference>
<proteinExistence type="inferred from homology"/>
<evidence type="ECO:0000256" key="7">
    <source>
        <dbReference type="ARBA" id="ARBA00023049"/>
    </source>
</evidence>
<feature type="chain" id="PRO_5020570278" evidence="8">
    <location>
        <begin position="20"/>
        <end position="354"/>
    </location>
</feature>
<dbReference type="SMART" id="SM01351">
    <property type="entry name" value="Aspzincin_M35"/>
    <property type="match status" value="1"/>
</dbReference>
<keyword evidence="8" id="KW-0732">Signal</keyword>
<dbReference type="InterPro" id="IPR024079">
    <property type="entry name" value="MetalloPept_cat_dom_sf"/>
</dbReference>
<dbReference type="Gene3D" id="2.60.40.2970">
    <property type="match status" value="1"/>
</dbReference>
<evidence type="ECO:0000256" key="1">
    <source>
        <dbReference type="ARBA" id="ARBA00001947"/>
    </source>
</evidence>
<dbReference type="Pfam" id="PF14521">
    <property type="entry name" value="Aspzincin_M35"/>
    <property type="match status" value="1"/>
</dbReference>
<sequence>MYKLLAGLVALGLMGTASAAGLDVALSEPLAKSDYGSGKIHYSLTNHTDRTLHVLRWQTPLDGLSSELFQVTKNGEPVAYDGVLAMRTAPTAADYVELAPGATLAAEVDLTAYYDMKAGGQYEVRYARDARDVIAEVGQGAKGGLEAGYLDFDRAAATAIHVDTAVDAFDAPALKASPGLLAATNSFESCSTTQKNAMPAARSQATTYANTSRNYLNAGSTGTRYTWWFGTYNASRYSTVRSNFTRIYNALSTQPFVFNCTCPAAPTAIAYVYPNQPYRIHLCSSYWGYPNAGAPYSKGSILVHEVSHFDVVANTDDVTYGTTNSHNLAVSNPASAARNADNYHYFANNANNGN</sequence>
<comment type="similarity">
    <text evidence="2">Belongs to the peptidase M35 family.</text>
</comment>
<organism evidence="10 11">
    <name type="scientific">Tahibacter aquaticus</name>
    <dbReference type="NCBI Taxonomy" id="520092"/>
    <lineage>
        <taxon>Bacteria</taxon>
        <taxon>Pseudomonadati</taxon>
        <taxon>Pseudomonadota</taxon>
        <taxon>Gammaproteobacteria</taxon>
        <taxon>Lysobacterales</taxon>
        <taxon>Rhodanobacteraceae</taxon>
        <taxon>Tahibacter</taxon>
    </lineage>
</organism>
<comment type="cofactor">
    <cofactor evidence="1">
        <name>Zn(2+)</name>
        <dbReference type="ChEBI" id="CHEBI:29105"/>
    </cofactor>
</comment>
<dbReference type="SUPFAM" id="SSF55486">
    <property type="entry name" value="Metalloproteases ('zincins'), catalytic domain"/>
    <property type="match status" value="1"/>
</dbReference>
<dbReference type="EMBL" id="SNZH01000009">
    <property type="protein sequence ID" value="TDR42095.1"/>
    <property type="molecule type" value="Genomic_DNA"/>
</dbReference>
<evidence type="ECO:0000313" key="11">
    <source>
        <dbReference type="Proteomes" id="UP000295293"/>
    </source>
</evidence>
<evidence type="ECO:0000256" key="4">
    <source>
        <dbReference type="ARBA" id="ARBA00022723"/>
    </source>
</evidence>
<keyword evidence="3" id="KW-0645">Protease</keyword>
<keyword evidence="5" id="KW-0378">Hydrolase</keyword>
<dbReference type="PANTHER" id="PTHR37016">
    <property type="match status" value="1"/>
</dbReference>
<keyword evidence="6" id="KW-0862">Zinc</keyword>
<feature type="signal peptide" evidence="8">
    <location>
        <begin position="1"/>
        <end position="19"/>
    </location>
</feature>